<dbReference type="PANTHER" id="PTHR11845:SF13">
    <property type="entry name" value="5'-DEOXYNUCLEOTIDASE HDDC2"/>
    <property type="match status" value="1"/>
</dbReference>
<dbReference type="RefSeq" id="WP_301198336.1">
    <property type="nucleotide sequence ID" value="NZ_JAPDPI010000008.1"/>
</dbReference>
<proteinExistence type="predicted"/>
<keyword evidence="5" id="KW-1185">Reference proteome</keyword>
<evidence type="ECO:0000256" key="2">
    <source>
        <dbReference type="ARBA" id="ARBA00022801"/>
    </source>
</evidence>
<keyword evidence="1" id="KW-0479">Metal-binding</keyword>
<evidence type="ECO:0000256" key="1">
    <source>
        <dbReference type="ARBA" id="ARBA00022723"/>
    </source>
</evidence>
<dbReference type="AlphaFoldDB" id="A0AAE3MCN9"/>
<dbReference type="Gene3D" id="1.10.3210.10">
    <property type="entry name" value="Hypothetical protein af1432"/>
    <property type="match status" value="1"/>
</dbReference>
<dbReference type="GO" id="GO:0002953">
    <property type="term" value="F:5'-deoxynucleotidase activity"/>
    <property type="evidence" value="ECO:0007669"/>
    <property type="project" value="InterPro"/>
</dbReference>
<dbReference type="EMBL" id="JAPDPI010000008">
    <property type="protein sequence ID" value="MCW3805094.1"/>
    <property type="molecule type" value="Genomic_DNA"/>
</dbReference>
<dbReference type="Proteomes" id="UP001207408">
    <property type="component" value="Unassembled WGS sequence"/>
</dbReference>
<gene>
    <name evidence="4" type="ORF">OM074_05615</name>
</gene>
<name>A0AAE3MCN9_9BACT</name>
<dbReference type="InterPro" id="IPR006674">
    <property type="entry name" value="HD_domain"/>
</dbReference>
<dbReference type="PANTHER" id="PTHR11845">
    <property type="entry name" value="5'-DEOXYNUCLEOTIDASE HDDC2"/>
    <property type="match status" value="1"/>
</dbReference>
<dbReference type="GO" id="GO:0005737">
    <property type="term" value="C:cytoplasm"/>
    <property type="evidence" value="ECO:0007669"/>
    <property type="project" value="TreeGrafter"/>
</dbReference>
<comment type="caution">
    <text evidence="4">The sequence shown here is derived from an EMBL/GenBank/DDBJ whole genome shotgun (WGS) entry which is preliminary data.</text>
</comment>
<protein>
    <submittedName>
        <fullName evidence="4">HD domain-containing protein</fullName>
    </submittedName>
</protein>
<dbReference type="GO" id="GO:0046872">
    <property type="term" value="F:metal ion binding"/>
    <property type="evidence" value="ECO:0007669"/>
    <property type="project" value="UniProtKB-KW"/>
</dbReference>
<evidence type="ECO:0000313" key="5">
    <source>
        <dbReference type="Proteomes" id="UP001207408"/>
    </source>
</evidence>
<evidence type="ECO:0000259" key="3">
    <source>
        <dbReference type="Pfam" id="PF13023"/>
    </source>
</evidence>
<sequence>MKTEKLERFKKQLDFITELDKVKKIIRQTLLLDQSKQENDAEHSWHMAMAIIVFQEFSNFRDLDLLKTIKMALIHDVVEIDAGDTFAYDSKGNADKFEREKISAARIYGLLPDEMGMELKELWLEFEKGETPEAKFAGAIDKFMPMLHNYKTKGKQWQKHGVTAQMVENRNKPMIEGSVFLWDRIMELVNDAVAKGYLKE</sequence>
<evidence type="ECO:0000313" key="4">
    <source>
        <dbReference type="EMBL" id="MCW3805094.1"/>
    </source>
</evidence>
<dbReference type="SUPFAM" id="SSF109604">
    <property type="entry name" value="HD-domain/PDEase-like"/>
    <property type="match status" value="1"/>
</dbReference>
<organism evidence="4 5">
    <name type="scientific">Plebeiibacterium marinum</name>
    <dbReference type="NCBI Taxonomy" id="2992111"/>
    <lineage>
        <taxon>Bacteria</taxon>
        <taxon>Pseudomonadati</taxon>
        <taxon>Bacteroidota</taxon>
        <taxon>Bacteroidia</taxon>
        <taxon>Marinilabiliales</taxon>
        <taxon>Marinilabiliaceae</taxon>
        <taxon>Plebeiibacterium</taxon>
    </lineage>
</organism>
<keyword evidence="2" id="KW-0378">Hydrolase</keyword>
<reference evidence="4" key="1">
    <citation type="submission" date="2022-10" db="EMBL/GenBank/DDBJ databases">
        <authorList>
            <person name="Yu W.X."/>
        </authorList>
    </citation>
    <scope>NUCLEOTIDE SEQUENCE</scope>
    <source>
        <strain evidence="4">D04</strain>
    </source>
</reference>
<feature type="domain" description="HD" evidence="3">
    <location>
        <begin position="20"/>
        <end position="175"/>
    </location>
</feature>
<accession>A0AAE3MCN9</accession>
<dbReference type="Pfam" id="PF13023">
    <property type="entry name" value="HD_3"/>
    <property type="match status" value="1"/>
</dbReference>
<dbReference type="InterPro" id="IPR039356">
    <property type="entry name" value="YfbR/HDDC2"/>
</dbReference>